<dbReference type="Proteomes" id="UP000681720">
    <property type="component" value="Unassembled WGS sequence"/>
</dbReference>
<evidence type="ECO:0000313" key="2">
    <source>
        <dbReference type="Proteomes" id="UP000681720"/>
    </source>
</evidence>
<sequence length="66" mass="7850">YLLELLNNETTFLVLDQIIPLAAKFQHKNPQFIDAFLRRINSPKWLPYVDRRRQLVSLLEYSSCSL</sequence>
<protein>
    <submittedName>
        <fullName evidence="1">Uncharacterized protein</fullName>
    </submittedName>
</protein>
<dbReference type="AlphaFoldDB" id="A0A8S2XMS0"/>
<reference evidence="1" key="1">
    <citation type="submission" date="2021-02" db="EMBL/GenBank/DDBJ databases">
        <authorList>
            <person name="Nowell W R."/>
        </authorList>
    </citation>
    <scope>NUCLEOTIDE SEQUENCE</scope>
</reference>
<organism evidence="1 2">
    <name type="scientific">Rotaria magnacalcarata</name>
    <dbReference type="NCBI Taxonomy" id="392030"/>
    <lineage>
        <taxon>Eukaryota</taxon>
        <taxon>Metazoa</taxon>
        <taxon>Spiralia</taxon>
        <taxon>Gnathifera</taxon>
        <taxon>Rotifera</taxon>
        <taxon>Eurotatoria</taxon>
        <taxon>Bdelloidea</taxon>
        <taxon>Philodinida</taxon>
        <taxon>Philodinidae</taxon>
        <taxon>Rotaria</taxon>
    </lineage>
</organism>
<feature type="non-terminal residue" evidence="1">
    <location>
        <position position="1"/>
    </location>
</feature>
<feature type="non-terminal residue" evidence="1">
    <location>
        <position position="66"/>
    </location>
</feature>
<comment type="caution">
    <text evidence="1">The sequence shown here is derived from an EMBL/GenBank/DDBJ whole genome shotgun (WGS) entry which is preliminary data.</text>
</comment>
<proteinExistence type="predicted"/>
<evidence type="ECO:0000313" key="1">
    <source>
        <dbReference type="EMBL" id="CAF4506915.1"/>
    </source>
</evidence>
<dbReference type="EMBL" id="CAJOBJ010082442">
    <property type="protein sequence ID" value="CAF4506915.1"/>
    <property type="molecule type" value="Genomic_DNA"/>
</dbReference>
<accession>A0A8S2XMS0</accession>
<name>A0A8S2XMS0_9BILA</name>
<gene>
    <name evidence="1" type="ORF">GIL414_LOCUS35002</name>
</gene>